<dbReference type="EMBL" id="QQNA01000130">
    <property type="protein sequence ID" value="RDG36876.1"/>
    <property type="molecule type" value="Genomic_DNA"/>
</dbReference>
<dbReference type="InterPro" id="IPR032708">
    <property type="entry name" value="McjB_C"/>
</dbReference>
<evidence type="ECO:0000313" key="3">
    <source>
        <dbReference type="EMBL" id="RDG36876.1"/>
    </source>
</evidence>
<feature type="transmembrane region" description="Helical" evidence="1">
    <location>
        <begin position="80"/>
        <end position="98"/>
    </location>
</feature>
<evidence type="ECO:0000259" key="2">
    <source>
        <dbReference type="Pfam" id="PF13471"/>
    </source>
</evidence>
<comment type="caution">
    <text evidence="3">The sequence shown here is derived from an EMBL/GenBank/DDBJ whole genome shotgun (WGS) entry which is preliminary data.</text>
</comment>
<dbReference type="AlphaFoldDB" id="A0A370BB00"/>
<keyword evidence="1" id="KW-0812">Transmembrane</keyword>
<dbReference type="Pfam" id="PF13471">
    <property type="entry name" value="Transglut_core3"/>
    <property type="match status" value="1"/>
</dbReference>
<reference evidence="3 4" key="1">
    <citation type="submission" date="2018-07" db="EMBL/GenBank/DDBJ databases">
        <title>Streptomyces species from bats.</title>
        <authorList>
            <person name="Dunlap C."/>
        </authorList>
    </citation>
    <scope>NUCLEOTIDE SEQUENCE [LARGE SCALE GENOMIC DNA]</scope>
    <source>
        <strain evidence="3 4">AC230</strain>
    </source>
</reference>
<name>A0A370BB00_9ACTN</name>
<dbReference type="OrthoDB" id="583768at2"/>
<dbReference type="Proteomes" id="UP000253741">
    <property type="component" value="Unassembled WGS sequence"/>
</dbReference>
<dbReference type="NCBIfam" id="NF033537">
    <property type="entry name" value="lasso_biosyn_B2"/>
    <property type="match status" value="1"/>
</dbReference>
<dbReference type="RefSeq" id="WP_114624772.1">
    <property type="nucleotide sequence ID" value="NZ_QQNA01000130.1"/>
</dbReference>
<organism evidence="3 4">
    <name type="scientific">Streptomyces corynorhini</name>
    <dbReference type="NCBI Taxonomy" id="2282652"/>
    <lineage>
        <taxon>Bacteria</taxon>
        <taxon>Bacillati</taxon>
        <taxon>Actinomycetota</taxon>
        <taxon>Actinomycetes</taxon>
        <taxon>Kitasatosporales</taxon>
        <taxon>Streptomycetaceae</taxon>
        <taxon>Streptomyces</taxon>
    </lineage>
</organism>
<proteinExistence type="predicted"/>
<evidence type="ECO:0000313" key="4">
    <source>
        <dbReference type="Proteomes" id="UP000253741"/>
    </source>
</evidence>
<keyword evidence="1" id="KW-0472">Membrane</keyword>
<accession>A0A370BB00</accession>
<protein>
    <submittedName>
        <fullName evidence="3">Lasso peptide biosynthesis B2 protein</fullName>
    </submittedName>
</protein>
<evidence type="ECO:0000256" key="1">
    <source>
        <dbReference type="SAM" id="Phobius"/>
    </source>
</evidence>
<keyword evidence="1" id="KW-1133">Transmembrane helix</keyword>
<keyword evidence="4" id="KW-1185">Reference proteome</keyword>
<gene>
    <name evidence="3" type="ORF">DVH02_17645</name>
</gene>
<sequence length="219" mass="23977">MGYTAPGRAVVKPFPRAVLALAPHACVIIDYDTGRTELRPVPVRPKDFDAAVVNIVGVQSWGTTDVQAILPPSLPVPARWRFAAVFAVLLTAAVRILGPRRSRFRRLVRLACCGRSLPPTKSNQPLYAVRAVRWASRAIPARWACLEESTAAAVLLAGAGRRAEWRHGVAVDPVRLHAWLVDRDGIPVEERGDIVMYAPTCTPDGPGSGHWRETETPRE</sequence>
<dbReference type="InterPro" id="IPR053521">
    <property type="entry name" value="McjB-like"/>
</dbReference>
<feature type="domain" description="Microcin J25-processing protein McjB C-terminal" evidence="2">
    <location>
        <begin position="89"/>
        <end position="193"/>
    </location>
</feature>